<evidence type="ECO:0000256" key="1">
    <source>
        <dbReference type="SAM" id="MobiDB-lite"/>
    </source>
</evidence>
<sequence length="97" mass="10011">MKQYVVTGLAAVLMAGGLIAGAAPASAGCMNPGSATHPLAQLCDSPPDSDGMWERCLTYYPNGPLNPAEADCYTMSANDPPAEGDPILRNPPTHIDP</sequence>
<gene>
    <name evidence="4" type="ORF">M5I08_18725</name>
</gene>
<feature type="domain" description="CDGP" evidence="3">
    <location>
        <begin position="36"/>
        <end position="96"/>
    </location>
</feature>
<feature type="chain" id="PRO_5045818058" description="CDGP domain-containing protein" evidence="2">
    <location>
        <begin position="28"/>
        <end position="97"/>
    </location>
</feature>
<dbReference type="Pfam" id="PF24238">
    <property type="entry name" value="CDGP"/>
    <property type="match status" value="1"/>
</dbReference>
<dbReference type="InterPro" id="IPR056271">
    <property type="entry name" value="CDGP_dom"/>
</dbReference>
<keyword evidence="2" id="KW-0732">Signal</keyword>
<dbReference type="EMBL" id="CP097320">
    <property type="protein sequence ID" value="UQX10196.1"/>
    <property type="molecule type" value="Genomic_DNA"/>
</dbReference>
<feature type="signal peptide" evidence="2">
    <location>
        <begin position="1"/>
        <end position="27"/>
    </location>
</feature>
<protein>
    <recommendedName>
        <fullName evidence="3">CDGP domain-containing protein</fullName>
    </recommendedName>
</protein>
<feature type="region of interest" description="Disordered" evidence="1">
    <location>
        <begin position="71"/>
        <end position="97"/>
    </location>
</feature>
<organism evidence="4 5">
    <name type="scientific">Candidatus Mycobacterium methanotrophicum</name>
    <dbReference type="NCBI Taxonomy" id="2943498"/>
    <lineage>
        <taxon>Bacteria</taxon>
        <taxon>Bacillati</taxon>
        <taxon>Actinomycetota</taxon>
        <taxon>Actinomycetes</taxon>
        <taxon>Mycobacteriales</taxon>
        <taxon>Mycobacteriaceae</taxon>
        <taxon>Mycobacterium</taxon>
    </lineage>
</organism>
<dbReference type="PROSITE" id="PS51257">
    <property type="entry name" value="PROKAR_LIPOPROTEIN"/>
    <property type="match status" value="1"/>
</dbReference>
<evidence type="ECO:0000313" key="4">
    <source>
        <dbReference type="EMBL" id="UQX10196.1"/>
    </source>
</evidence>
<evidence type="ECO:0000313" key="5">
    <source>
        <dbReference type="Proteomes" id="UP001056610"/>
    </source>
</evidence>
<keyword evidence="5" id="KW-1185">Reference proteome</keyword>
<name>A0ABY4QI20_9MYCO</name>
<reference evidence="4" key="1">
    <citation type="submission" date="2022-05" db="EMBL/GenBank/DDBJ databases">
        <title>A methanotrophic Mycobacterium dominates a cave microbial ecosystem.</title>
        <authorList>
            <person name="Van Spanning R.J.M."/>
            <person name="Guan Q."/>
            <person name="Melkonian C."/>
            <person name="Gallant J."/>
            <person name="Polerecky L."/>
            <person name="Flot J.-F."/>
            <person name="Brandt B.W."/>
            <person name="Braster M."/>
            <person name="Iturbe Espinoza P."/>
            <person name="Aerts J."/>
            <person name="Meima-Franke M."/>
            <person name="Piersma S.R."/>
            <person name="Bunduc C."/>
            <person name="Ummels R."/>
            <person name="Pain A."/>
            <person name="Fleming E.J."/>
            <person name="van der Wel N."/>
            <person name="Gherman V.D."/>
            <person name="Sarbu S.M."/>
            <person name="Bodelier P.L.E."/>
            <person name="Bitter W."/>
        </authorList>
    </citation>
    <scope>NUCLEOTIDE SEQUENCE</scope>
    <source>
        <strain evidence="4">Sulfur Cave</strain>
    </source>
</reference>
<evidence type="ECO:0000259" key="3">
    <source>
        <dbReference type="Pfam" id="PF24238"/>
    </source>
</evidence>
<dbReference type="RefSeq" id="WP_219065457.1">
    <property type="nucleotide sequence ID" value="NZ_CAJUXY010000001.1"/>
</dbReference>
<dbReference type="Proteomes" id="UP001056610">
    <property type="component" value="Chromosome"/>
</dbReference>
<evidence type="ECO:0000256" key="2">
    <source>
        <dbReference type="SAM" id="SignalP"/>
    </source>
</evidence>
<proteinExistence type="predicted"/>
<accession>A0ABY4QI20</accession>